<organism evidence="5 6">
    <name type="scientific">Saccoglossus kowalevskii</name>
    <name type="common">Acorn worm</name>
    <dbReference type="NCBI Taxonomy" id="10224"/>
    <lineage>
        <taxon>Eukaryota</taxon>
        <taxon>Metazoa</taxon>
        <taxon>Hemichordata</taxon>
        <taxon>Enteropneusta</taxon>
        <taxon>Harrimaniidae</taxon>
        <taxon>Saccoglossus</taxon>
    </lineage>
</organism>
<evidence type="ECO:0000256" key="1">
    <source>
        <dbReference type="ARBA" id="ARBA00007151"/>
    </source>
</evidence>
<dbReference type="RefSeq" id="XP_002734621.1">
    <property type="nucleotide sequence ID" value="XM_002734575.2"/>
</dbReference>
<evidence type="ECO:0000313" key="5">
    <source>
        <dbReference type="Proteomes" id="UP000694865"/>
    </source>
</evidence>
<dbReference type="Gene3D" id="1.10.455.10">
    <property type="entry name" value="Ribosomal protein S7 domain"/>
    <property type="match status" value="1"/>
</dbReference>
<gene>
    <name evidence="6" type="primary">LOC100371260</name>
</gene>
<dbReference type="GeneID" id="100371260"/>
<sequence>MALPRVINTPCMILRPQNWHHTAVFSFPLVQQIRFSRYPRHYVSPVVTKEVYEKSEDLPYDTSIPIRAAKNDESSSVFYDPTVAKFTNLLMKTGRKHLARNLLRETFEEIKRVQVEKYHKAAADSRGRIETNPNVIFHRALENIKPVIGLTSITRGGKSYQVPVPLKESRQRFLAMKWLLNEARNKPKPKKQHLPVRLSKEIMAAYNTEGDVIKKKYELHKQADANKAFAHFRWW</sequence>
<dbReference type="Pfam" id="PF00177">
    <property type="entry name" value="Ribosomal_S7"/>
    <property type="match status" value="1"/>
</dbReference>
<name>A0ABM0GPS2_SACKO</name>
<keyword evidence="3" id="KW-0687">Ribonucleoprotein</keyword>
<dbReference type="InterPro" id="IPR023798">
    <property type="entry name" value="Ribosomal_uS7_dom"/>
</dbReference>
<evidence type="ECO:0000256" key="3">
    <source>
        <dbReference type="ARBA" id="ARBA00023274"/>
    </source>
</evidence>
<evidence type="ECO:0000313" key="6">
    <source>
        <dbReference type="RefSeq" id="XP_002734621.1"/>
    </source>
</evidence>
<reference evidence="6" key="1">
    <citation type="submission" date="2025-08" db="UniProtKB">
        <authorList>
            <consortium name="RefSeq"/>
        </authorList>
    </citation>
    <scope>IDENTIFICATION</scope>
    <source>
        <tissue evidence="6">Testes</tissue>
    </source>
</reference>
<keyword evidence="2" id="KW-0689">Ribosomal protein</keyword>
<dbReference type="InterPro" id="IPR036823">
    <property type="entry name" value="Ribosomal_uS7_dom_sf"/>
</dbReference>
<evidence type="ECO:0000259" key="4">
    <source>
        <dbReference type="Pfam" id="PF00177"/>
    </source>
</evidence>
<accession>A0ABM0GPS2</accession>
<proteinExistence type="inferred from homology"/>
<evidence type="ECO:0000256" key="2">
    <source>
        <dbReference type="ARBA" id="ARBA00022980"/>
    </source>
</evidence>
<protein>
    <submittedName>
        <fullName evidence="6">28S ribosomal protein S7, mitochondrial-like</fullName>
    </submittedName>
</protein>
<comment type="similarity">
    <text evidence="1">Belongs to the universal ribosomal protein uS7 family.</text>
</comment>
<feature type="domain" description="Small ribosomal subunit protein uS7" evidence="4">
    <location>
        <begin position="75"/>
        <end position="227"/>
    </location>
</feature>
<dbReference type="PANTHER" id="PTHR11205">
    <property type="entry name" value="RIBOSOMAL PROTEIN S7"/>
    <property type="match status" value="1"/>
</dbReference>
<keyword evidence="5" id="KW-1185">Reference proteome</keyword>
<dbReference type="InterPro" id="IPR000235">
    <property type="entry name" value="Ribosomal_uS7"/>
</dbReference>
<dbReference type="CDD" id="cd14870">
    <property type="entry name" value="uS7_Mitochondria_Mammalian"/>
    <property type="match status" value="1"/>
</dbReference>
<dbReference type="SUPFAM" id="SSF47973">
    <property type="entry name" value="Ribosomal protein S7"/>
    <property type="match status" value="1"/>
</dbReference>
<dbReference type="Proteomes" id="UP000694865">
    <property type="component" value="Unplaced"/>
</dbReference>